<dbReference type="Proteomes" id="UP000298327">
    <property type="component" value="Unassembled WGS sequence"/>
</dbReference>
<reference evidence="2 3" key="1">
    <citation type="submission" date="2019-02" db="EMBL/GenBank/DDBJ databases">
        <title>Genome sequencing of the rare red list fungi Dentipellis fragilis.</title>
        <authorList>
            <person name="Buettner E."/>
            <person name="Kellner H."/>
        </authorList>
    </citation>
    <scope>NUCLEOTIDE SEQUENCE [LARGE SCALE GENOMIC DNA]</scope>
    <source>
        <strain evidence="2 3">DSM 105465</strain>
    </source>
</reference>
<dbReference type="SUPFAM" id="SSF51735">
    <property type="entry name" value="NAD(P)-binding Rossmann-fold domains"/>
    <property type="match status" value="2"/>
</dbReference>
<dbReference type="InterPro" id="IPR036291">
    <property type="entry name" value="NAD(P)-bd_dom_sf"/>
</dbReference>
<dbReference type="STRING" id="205917.A0A4Y9YPD6"/>
<dbReference type="SMART" id="SM00829">
    <property type="entry name" value="PKS_ER"/>
    <property type="match status" value="1"/>
</dbReference>
<accession>A0A4Y9YPD6</accession>
<proteinExistence type="predicted"/>
<dbReference type="AlphaFoldDB" id="A0A4Y9YPD6"/>
<sequence>MSQSALQLPKTQKAAVVQMDATVAVEIIPVIPPGAGEVLVKISVAAQNPTDWKSIDWGRTLPGQGVGVDLAGVIVAVGEGVTNVAVGERVAGWVPAHARVNTTAFREYTIMNARPLIKVPDNVSDEEAATLPVAVATAATGMRRLTNYPQGAPYNRYVLVWGGSSSVGLFAIQLAHLSSSKVITTASPKNHELVKSYGADVAIDYHAPDVVEQIIKATGKQGGVDVVFDAISEGGSVELSAKSLRPNGPRKIGVVLPLKEEDLDPSVEYSLILCASLLGVEVKFFGRSYPRDERDAQFGLEFYEQITGWLRDGRFKGNPCTVWPGGLAGVQDGLAFMKSGKDRYKRAPEDPYHIPTPHLPKPAMSATQIPETQKAAIVQKDLTIAVETIPVASPGAGQVLVKINVAAQNPTDWKSIEWKIIGPGKGTGCDFAGVVAAIGDDVTNVAVGERVAGWVIASAGKTAAFREYTVVDAHPLYKIPDNITDEEASTVPLAIATAAIGLRRLTNYPEGAPYNRYVLVWGGASSVGLFAIQLAHLSSYKVITTASPKNHELVKQYGADVVVDYHAPDVVEQIIKATGKQGANGPRKVTVVLPLKEDELDPSVEYTLTLCLVLLGSDVNAFGRCNPVRTSFHTPLTPMANDHQCMCIWQRDERDYQFGIEFYQQVAGWLRTGQLKGNPYTVQPGGLAGVQDGLTLMKSGKVRLRLRSRIRALTYGSGNLAYHITLFSPGFWHEACLPNRGYPVRSLSVSLTIRPDGEASKVGDGEVGI</sequence>
<protein>
    <recommendedName>
        <fullName evidence="1">Enoyl reductase (ER) domain-containing protein</fullName>
    </recommendedName>
</protein>
<organism evidence="2 3">
    <name type="scientific">Dentipellis fragilis</name>
    <dbReference type="NCBI Taxonomy" id="205917"/>
    <lineage>
        <taxon>Eukaryota</taxon>
        <taxon>Fungi</taxon>
        <taxon>Dikarya</taxon>
        <taxon>Basidiomycota</taxon>
        <taxon>Agaricomycotina</taxon>
        <taxon>Agaricomycetes</taxon>
        <taxon>Russulales</taxon>
        <taxon>Hericiaceae</taxon>
        <taxon>Dentipellis</taxon>
    </lineage>
</organism>
<dbReference type="SUPFAM" id="SSF50129">
    <property type="entry name" value="GroES-like"/>
    <property type="match status" value="2"/>
</dbReference>
<evidence type="ECO:0000313" key="2">
    <source>
        <dbReference type="EMBL" id="TFY63381.1"/>
    </source>
</evidence>
<dbReference type="EMBL" id="SEOQ01000419">
    <property type="protein sequence ID" value="TFY63381.1"/>
    <property type="molecule type" value="Genomic_DNA"/>
</dbReference>
<dbReference type="CDD" id="cd08249">
    <property type="entry name" value="enoyl_reductase_like"/>
    <property type="match status" value="2"/>
</dbReference>
<dbReference type="Pfam" id="PF08240">
    <property type="entry name" value="ADH_N"/>
    <property type="match status" value="2"/>
</dbReference>
<dbReference type="GO" id="GO:0016651">
    <property type="term" value="F:oxidoreductase activity, acting on NAD(P)H"/>
    <property type="evidence" value="ECO:0007669"/>
    <property type="project" value="InterPro"/>
</dbReference>
<evidence type="ECO:0000259" key="1">
    <source>
        <dbReference type="SMART" id="SM00829"/>
    </source>
</evidence>
<dbReference type="InterPro" id="IPR011032">
    <property type="entry name" value="GroES-like_sf"/>
</dbReference>
<dbReference type="OrthoDB" id="3233595at2759"/>
<dbReference type="Gene3D" id="3.40.50.720">
    <property type="entry name" value="NAD(P)-binding Rossmann-like Domain"/>
    <property type="match status" value="2"/>
</dbReference>
<comment type="caution">
    <text evidence="2">The sequence shown here is derived from an EMBL/GenBank/DDBJ whole genome shotgun (WGS) entry which is preliminary data.</text>
</comment>
<keyword evidence="3" id="KW-1185">Reference proteome</keyword>
<dbReference type="PANTHER" id="PTHR45348">
    <property type="entry name" value="HYPOTHETICAL OXIDOREDUCTASE (EUROFUNG)"/>
    <property type="match status" value="1"/>
</dbReference>
<evidence type="ECO:0000313" key="3">
    <source>
        <dbReference type="Proteomes" id="UP000298327"/>
    </source>
</evidence>
<dbReference type="Gene3D" id="3.90.180.10">
    <property type="entry name" value="Medium-chain alcohol dehydrogenases, catalytic domain"/>
    <property type="match status" value="2"/>
</dbReference>
<dbReference type="PANTHER" id="PTHR45348:SF2">
    <property type="entry name" value="ZINC-TYPE ALCOHOL DEHYDROGENASE-LIKE PROTEIN C2E1P3.01"/>
    <property type="match status" value="1"/>
</dbReference>
<dbReference type="InterPro" id="IPR013154">
    <property type="entry name" value="ADH-like_N"/>
</dbReference>
<gene>
    <name evidence="2" type="ORF">EVG20_g6344</name>
</gene>
<feature type="domain" description="Enoyl reductase (ER)" evidence="1">
    <location>
        <begin position="18"/>
        <end position="342"/>
    </location>
</feature>
<name>A0A4Y9YPD6_9AGAM</name>
<dbReference type="Pfam" id="PF00107">
    <property type="entry name" value="ADH_zinc_N"/>
    <property type="match status" value="2"/>
</dbReference>
<dbReference type="InterPro" id="IPR013149">
    <property type="entry name" value="ADH-like_C"/>
</dbReference>
<dbReference type="InterPro" id="IPR020843">
    <property type="entry name" value="ER"/>
</dbReference>
<dbReference type="InterPro" id="IPR047122">
    <property type="entry name" value="Trans-enoyl_RdTase-like"/>
</dbReference>